<dbReference type="Proteomes" id="UP000244193">
    <property type="component" value="Chromosome"/>
</dbReference>
<dbReference type="OrthoDB" id="680899at2"/>
<dbReference type="EMBL" id="CP028811">
    <property type="protein sequence ID" value="AWA30320.1"/>
    <property type="molecule type" value="Genomic_DNA"/>
</dbReference>
<name>A0A2S0RG98_9FLAO</name>
<dbReference type="AlphaFoldDB" id="A0A2S0RG98"/>
<sequence length="94" mass="10846">MKTQNEFRLIHGNFSPEEAREVLLSLIDRKIEYHNLRAFSNHIRFNDRIDNSQSRIAALQEMKASVSELFDSAARSGQRIAIDSQVTITLLDEK</sequence>
<protein>
    <submittedName>
        <fullName evidence="1">Uncharacterized protein</fullName>
    </submittedName>
</protein>
<proteinExistence type="predicted"/>
<evidence type="ECO:0000313" key="2">
    <source>
        <dbReference type="Proteomes" id="UP000244193"/>
    </source>
</evidence>
<reference evidence="1 2" key="1">
    <citation type="submission" date="2018-04" db="EMBL/GenBank/DDBJ databases">
        <title>Genome sequencing of Flavobacterium sp. HYN0048.</title>
        <authorList>
            <person name="Yi H."/>
            <person name="Baek C."/>
        </authorList>
    </citation>
    <scope>NUCLEOTIDE SEQUENCE [LARGE SCALE GENOMIC DNA]</scope>
    <source>
        <strain evidence="1 2">HYN0048</strain>
    </source>
</reference>
<keyword evidence="2" id="KW-1185">Reference proteome</keyword>
<dbReference type="KEGG" id="fmg:HYN48_09605"/>
<accession>A0A2S0RG98</accession>
<dbReference type="RefSeq" id="WP_108371085.1">
    <property type="nucleotide sequence ID" value="NZ_CP028811.1"/>
</dbReference>
<gene>
    <name evidence="1" type="ORF">HYN48_09605</name>
</gene>
<organism evidence="1 2">
    <name type="scientific">Flavobacterium magnum</name>
    <dbReference type="NCBI Taxonomy" id="2162713"/>
    <lineage>
        <taxon>Bacteria</taxon>
        <taxon>Pseudomonadati</taxon>
        <taxon>Bacteroidota</taxon>
        <taxon>Flavobacteriia</taxon>
        <taxon>Flavobacteriales</taxon>
        <taxon>Flavobacteriaceae</taxon>
        <taxon>Flavobacterium</taxon>
    </lineage>
</organism>
<evidence type="ECO:0000313" key="1">
    <source>
        <dbReference type="EMBL" id="AWA30320.1"/>
    </source>
</evidence>